<dbReference type="EMBL" id="JACASE010000003">
    <property type="protein sequence ID" value="KAF6485386.1"/>
    <property type="molecule type" value="Genomic_DNA"/>
</dbReference>
<keyword evidence="2" id="KW-1185">Reference proteome</keyword>
<accession>A0A7J8IL55</accession>
<dbReference type="Proteomes" id="UP000593571">
    <property type="component" value="Unassembled WGS sequence"/>
</dbReference>
<evidence type="ECO:0000313" key="2">
    <source>
        <dbReference type="Proteomes" id="UP000593571"/>
    </source>
</evidence>
<proteinExistence type="predicted"/>
<dbReference type="AlphaFoldDB" id="A0A7J8IL55"/>
<organism evidence="1 2">
    <name type="scientific">Rousettus aegyptiacus</name>
    <name type="common">Egyptian fruit bat</name>
    <name type="synonym">Pteropus aegyptiacus</name>
    <dbReference type="NCBI Taxonomy" id="9407"/>
    <lineage>
        <taxon>Eukaryota</taxon>
        <taxon>Metazoa</taxon>
        <taxon>Chordata</taxon>
        <taxon>Craniata</taxon>
        <taxon>Vertebrata</taxon>
        <taxon>Euteleostomi</taxon>
        <taxon>Mammalia</taxon>
        <taxon>Eutheria</taxon>
        <taxon>Laurasiatheria</taxon>
        <taxon>Chiroptera</taxon>
        <taxon>Yinpterochiroptera</taxon>
        <taxon>Pteropodoidea</taxon>
        <taxon>Pteropodidae</taxon>
        <taxon>Rousettinae</taxon>
        <taxon>Rousettus</taxon>
    </lineage>
</organism>
<gene>
    <name evidence="1" type="ORF">HJG63_010603</name>
</gene>
<name>A0A7J8IL55_ROUAE</name>
<protein>
    <submittedName>
        <fullName evidence="1">Uncharacterized protein</fullName>
    </submittedName>
</protein>
<evidence type="ECO:0000313" key="1">
    <source>
        <dbReference type="EMBL" id="KAF6485386.1"/>
    </source>
</evidence>
<reference evidence="1 2" key="1">
    <citation type="journal article" date="2020" name="Nature">
        <title>Six reference-quality genomes reveal evolution of bat adaptations.</title>
        <authorList>
            <person name="Jebb D."/>
            <person name="Huang Z."/>
            <person name="Pippel M."/>
            <person name="Hughes G.M."/>
            <person name="Lavrichenko K."/>
            <person name="Devanna P."/>
            <person name="Winkler S."/>
            <person name="Jermiin L.S."/>
            <person name="Skirmuntt E.C."/>
            <person name="Katzourakis A."/>
            <person name="Burkitt-Gray L."/>
            <person name="Ray D.A."/>
            <person name="Sullivan K.A.M."/>
            <person name="Roscito J.G."/>
            <person name="Kirilenko B.M."/>
            <person name="Davalos L.M."/>
            <person name="Corthals A.P."/>
            <person name="Power M.L."/>
            <person name="Jones G."/>
            <person name="Ransome R.D."/>
            <person name="Dechmann D.K.N."/>
            <person name="Locatelli A.G."/>
            <person name="Puechmaille S.J."/>
            <person name="Fedrigo O."/>
            <person name="Jarvis E.D."/>
            <person name="Hiller M."/>
            <person name="Vernes S.C."/>
            <person name="Myers E.W."/>
            <person name="Teeling E.C."/>
        </authorList>
    </citation>
    <scope>NUCLEOTIDE SEQUENCE [LARGE SCALE GENOMIC DNA]</scope>
    <source>
        <strain evidence="1">MRouAeg1</strain>
        <tissue evidence="1">Muscle</tissue>
    </source>
</reference>
<comment type="caution">
    <text evidence="1">The sequence shown here is derived from an EMBL/GenBank/DDBJ whole genome shotgun (WGS) entry which is preliminary data.</text>
</comment>
<sequence length="123" mass="14003">MGLTIIHLKNIFASRTQKQVNQLKCVQFSKESETWDLSMRGCHCKLRPQRLCSLIYSPSFFSDFIVEDFRIQENIVEQTSFVPGGGLTKFILSASNPLTLFFTSVRILHGKEKKAVGKHSCYA</sequence>